<keyword evidence="3" id="KW-0378">Hydrolase</keyword>
<dbReference type="EC" id="3.5.5.7" evidence="3"/>
<dbReference type="SUPFAM" id="SSF56317">
    <property type="entry name" value="Carbon-nitrogen hydrolase"/>
    <property type="match status" value="1"/>
</dbReference>
<evidence type="ECO:0000256" key="1">
    <source>
        <dbReference type="ARBA" id="ARBA00008129"/>
    </source>
</evidence>
<feature type="domain" description="CN hydrolase" evidence="2">
    <location>
        <begin position="4"/>
        <end position="276"/>
    </location>
</feature>
<dbReference type="PANTHER" id="PTHR46044:SF1">
    <property type="entry name" value="CN HYDROLASE DOMAIN-CONTAINING PROTEIN"/>
    <property type="match status" value="1"/>
</dbReference>
<dbReference type="GO" id="GO:0018762">
    <property type="term" value="F:aliphatic nitrilase activity"/>
    <property type="evidence" value="ECO:0007669"/>
    <property type="project" value="UniProtKB-EC"/>
</dbReference>
<organism evidence="3">
    <name type="scientific">uncultured organism</name>
    <dbReference type="NCBI Taxonomy" id="155900"/>
    <lineage>
        <taxon>unclassified sequences</taxon>
        <taxon>environmental samples</taxon>
    </lineage>
</organism>
<name>Q6RWL8_9ZZZZ</name>
<dbReference type="Pfam" id="PF00795">
    <property type="entry name" value="CN_hydrolase"/>
    <property type="match status" value="1"/>
</dbReference>
<dbReference type="PANTHER" id="PTHR46044">
    <property type="entry name" value="NITRILASE"/>
    <property type="match status" value="1"/>
</dbReference>
<evidence type="ECO:0000259" key="2">
    <source>
        <dbReference type="PROSITE" id="PS50263"/>
    </source>
</evidence>
<sequence>MSNVKVAVVQRAPVFGNRAATLDRAVAALAEAAQQGAKLVVMPEHFIPGYPAWIWRLRPGTDLRLCEQLHAMLRANAVRLDDGDLAPLTEAAQRHALTVVCGVCEIDTEFSRGTLYNTVVVIGPDGTLLNRHRKLMPTNPERMVWGMGDATGLKVVDTPCGRIGTLICWENYMPFARAALYAQGVEVLVAPTYDEGPVWLASMQHIAREGGCWVVGNGCAFQGRDMPDTLPGKAQLFPEADAWVNAGDSVIVAPGGRTVAGPLHEAFGLFTAEIDLSRVGMARRSLDVAGHYGRPDIFCLQVNARAQPPVEVTHHG</sequence>
<dbReference type="InterPro" id="IPR003010">
    <property type="entry name" value="C-N_Hydrolase"/>
</dbReference>
<evidence type="ECO:0000313" key="3">
    <source>
        <dbReference type="EMBL" id="AAR97431.1"/>
    </source>
</evidence>
<comment type="similarity">
    <text evidence="1">Belongs to the carbon-nitrogen hydrolase superfamily. Nitrilase family.</text>
</comment>
<dbReference type="Gene3D" id="3.60.110.10">
    <property type="entry name" value="Carbon-nitrogen hydrolase"/>
    <property type="match status" value="1"/>
</dbReference>
<gene>
    <name evidence="3" type="ORF">BD7555</name>
</gene>
<dbReference type="InterPro" id="IPR036526">
    <property type="entry name" value="C-N_Hydrolase_sf"/>
</dbReference>
<proteinExistence type="inferred from homology"/>
<dbReference type="PROSITE" id="PS50263">
    <property type="entry name" value="CN_HYDROLASE"/>
    <property type="match status" value="1"/>
</dbReference>
<dbReference type="CDD" id="cd07564">
    <property type="entry name" value="nitrilases_CHs"/>
    <property type="match status" value="1"/>
</dbReference>
<reference evidence="3" key="1">
    <citation type="journal article" date="2004" name="Appl. Environ. Microbiol.">
        <title>Exploring nitrilase sequence space for enantioselective catalysis.</title>
        <authorList>
            <person name="Robertson D.E."/>
            <person name="Chaplin J.A."/>
            <person name="DeSantis G."/>
            <person name="Podar M."/>
            <person name="Madden M."/>
            <person name="Chi E."/>
            <person name="Richardson T."/>
            <person name="Milan A."/>
            <person name="Miller M."/>
            <person name="Weiner D.P."/>
            <person name="Wong K."/>
            <person name="McQuaid J."/>
            <person name="Farwell B."/>
            <person name="Preston L.A."/>
            <person name="Tan X."/>
            <person name="Snead M.A."/>
            <person name="Keller M."/>
            <person name="Mathur E."/>
            <person name="Kretz P.L."/>
            <person name="Burk M.J."/>
            <person name="Short J.M."/>
        </authorList>
    </citation>
    <scope>NUCLEOTIDE SEQUENCE</scope>
</reference>
<dbReference type="InterPro" id="IPR044149">
    <property type="entry name" value="Nitrilases_CHs"/>
</dbReference>
<dbReference type="AlphaFoldDB" id="Q6RWL8"/>
<protein>
    <submittedName>
        <fullName evidence="3">Nitrilase</fullName>
        <ecNumber evidence="3">3.5.5.7</ecNumber>
    </submittedName>
</protein>
<accession>Q6RWL8</accession>
<dbReference type="EMBL" id="AY487484">
    <property type="protein sequence ID" value="AAR97431.1"/>
    <property type="molecule type" value="Genomic_DNA"/>
</dbReference>